<dbReference type="OrthoDB" id="2065010at2"/>
<organism evidence="1 2">
    <name type="scientific">Zymobacter palmae</name>
    <dbReference type="NCBI Taxonomy" id="33074"/>
    <lineage>
        <taxon>Bacteria</taxon>
        <taxon>Pseudomonadati</taxon>
        <taxon>Pseudomonadota</taxon>
        <taxon>Gammaproteobacteria</taxon>
        <taxon>Oceanospirillales</taxon>
        <taxon>Halomonadaceae</taxon>
        <taxon>Zymobacter group</taxon>
        <taxon>Zymobacter</taxon>
    </lineage>
</organism>
<evidence type="ECO:0000313" key="2">
    <source>
        <dbReference type="Proteomes" id="UP000267342"/>
    </source>
</evidence>
<dbReference type="AlphaFoldDB" id="A0A348HI56"/>
<reference evidence="1 2" key="1">
    <citation type="submission" date="2018-09" db="EMBL/GenBank/DDBJ databases">
        <title>Zymobacter palmae IAM14233 (=T109) whole genome analysis.</title>
        <authorList>
            <person name="Yanase H."/>
        </authorList>
    </citation>
    <scope>NUCLEOTIDE SEQUENCE [LARGE SCALE GENOMIC DNA]</scope>
    <source>
        <strain evidence="1 2">IAM14233</strain>
    </source>
</reference>
<accession>A0A348HI56</accession>
<dbReference type="RefSeq" id="WP_027705014.1">
    <property type="nucleotide sequence ID" value="NZ_AP018933.1"/>
</dbReference>
<dbReference type="InterPro" id="IPR032349">
    <property type="entry name" value="DUF4865"/>
</dbReference>
<gene>
    <name evidence="1" type="ORF">ZBT109_2578</name>
</gene>
<proteinExistence type="predicted"/>
<evidence type="ECO:0000313" key="1">
    <source>
        <dbReference type="EMBL" id="BBG31308.1"/>
    </source>
</evidence>
<dbReference type="EMBL" id="AP018933">
    <property type="protein sequence ID" value="BBG31308.1"/>
    <property type="molecule type" value="Genomic_DNA"/>
</dbReference>
<sequence length="185" mass="20652">MIVMQYSFTLPADYDMAIIERRIRDNGARLDDYPGLVFKVYLYARRDDAQQPSHENLYAPLYVWQDADSMRRFFSSAGFAALTQAYGWPTVDTWLLGSTPDAQWVKTCTTAHKRVVPIPAHSSLNTMLPPAAEHPNVLQAWNPTSWQRLEVSFGTPAAVEQGADGAADAQHYRIGYTALGSNVLA</sequence>
<keyword evidence="2" id="KW-1185">Reference proteome</keyword>
<dbReference type="Proteomes" id="UP000267342">
    <property type="component" value="Chromosome"/>
</dbReference>
<name>A0A348HI56_9GAMM</name>
<dbReference type="STRING" id="1123510.GCA_000620025_01738"/>
<protein>
    <submittedName>
        <fullName evidence="1">Ppermeases of the major facilitator</fullName>
    </submittedName>
</protein>
<dbReference type="KEGG" id="zpl:ZBT109_2578"/>
<dbReference type="Pfam" id="PF16157">
    <property type="entry name" value="DUF4865"/>
    <property type="match status" value="1"/>
</dbReference>